<organism evidence="1 2">
    <name type="scientific">Caenorhabditis tropicalis</name>
    <dbReference type="NCBI Taxonomy" id="1561998"/>
    <lineage>
        <taxon>Eukaryota</taxon>
        <taxon>Metazoa</taxon>
        <taxon>Ecdysozoa</taxon>
        <taxon>Nematoda</taxon>
        <taxon>Chromadorea</taxon>
        <taxon>Rhabditida</taxon>
        <taxon>Rhabditina</taxon>
        <taxon>Rhabditomorpha</taxon>
        <taxon>Rhabditoidea</taxon>
        <taxon>Rhabditidae</taxon>
        <taxon>Peloderinae</taxon>
        <taxon>Caenorhabditis</taxon>
    </lineage>
</organism>
<reference evidence="2" key="1">
    <citation type="submission" date="2016-11" db="UniProtKB">
        <authorList>
            <consortium name="WormBaseParasite"/>
        </authorList>
    </citation>
    <scope>IDENTIFICATION</scope>
</reference>
<evidence type="ECO:0000313" key="1">
    <source>
        <dbReference type="Proteomes" id="UP000095282"/>
    </source>
</evidence>
<dbReference type="InterPro" id="IPR021942">
    <property type="entry name" value="DUF3557"/>
</dbReference>
<protein>
    <submittedName>
        <fullName evidence="2">F-box domain-containing protein</fullName>
    </submittedName>
</protein>
<dbReference type="Pfam" id="PF12078">
    <property type="entry name" value="DUF3557"/>
    <property type="match status" value="1"/>
</dbReference>
<evidence type="ECO:0000313" key="2">
    <source>
        <dbReference type="WBParaSite" id="Csp11.Scaffold564.g4015.t1"/>
    </source>
</evidence>
<dbReference type="Proteomes" id="UP000095282">
    <property type="component" value="Unplaced"/>
</dbReference>
<keyword evidence="1" id="KW-1185">Reference proteome</keyword>
<dbReference type="PANTHER" id="PTHR31379">
    <property type="entry name" value="F-BOX C PROTEIN-RELATED-RELATED"/>
    <property type="match status" value="1"/>
</dbReference>
<dbReference type="WBParaSite" id="Csp11.Scaffold564.g4015.t1">
    <property type="protein sequence ID" value="Csp11.Scaffold564.g4015.t1"/>
    <property type="gene ID" value="Csp11.Scaffold564.g4015"/>
</dbReference>
<dbReference type="AlphaFoldDB" id="A0A1I7TAG1"/>
<sequence>MNSKPLTYNCLESVIKHTDLNKRLQLKARCSSIKQLESNVPLEIDTLDFYGDHLVVNGTEYRIGVIQKWPNSQVPNYAKLELMNGGCFNDLNEFGARCSDESVDLMPGDIDMMKKRPRYKDPRIIPNPVDIDIAEKEENIKFYKKELEKLRSVWGTTIFSFDELKEFKKKNDIFYDKHYANRRGYSANNKEQEALDVQKKLILNIFREKRKLQCSINKRDNIHPEFLVLLTMKSPTGEKRVEYGKYTGKLHDSQKGLLSFILGDRSCSVNVKKLILSNESVIRVPIGLKLKIQELEIISDYDLTRFEVLFNKLKPILDESSIPLRSLEFRSIRVKDFNHEANNTTLLRTPKVDHFELKTPIIKGGPHPFSLF</sequence>
<accession>A0A1I7TAG1</accession>
<dbReference type="PANTHER" id="PTHR31379:SF1">
    <property type="entry name" value="F-BOX C PROTEIN-RELATED"/>
    <property type="match status" value="1"/>
</dbReference>
<name>A0A1I7TAG1_9PELO</name>
<proteinExistence type="predicted"/>